<proteinExistence type="predicted"/>
<feature type="non-terminal residue" evidence="1">
    <location>
        <position position="110"/>
    </location>
</feature>
<accession>A0AAW5KCJ2</accession>
<dbReference type="Pfam" id="PF09669">
    <property type="entry name" value="Phage_pRha"/>
    <property type="match status" value="1"/>
</dbReference>
<protein>
    <submittedName>
        <fullName evidence="1">Rha family transcriptional regulator</fullName>
    </submittedName>
</protein>
<comment type="caution">
    <text evidence="1">The sequence shown here is derived from an EMBL/GenBank/DDBJ whole genome shotgun (WGS) entry which is preliminary data.</text>
</comment>
<reference evidence="1 2" key="1">
    <citation type="submission" date="2022-06" db="EMBL/GenBank/DDBJ databases">
        <title>Isolation of gut microbiota from human fecal samples.</title>
        <authorList>
            <person name="Pamer E.G."/>
            <person name="Barat B."/>
            <person name="Waligurski E."/>
            <person name="Medina S."/>
            <person name="Paddock L."/>
            <person name="Mostad J."/>
        </authorList>
    </citation>
    <scope>NUCLEOTIDE SEQUENCE [LARGE SCALE GENOMIC DNA]</scope>
    <source>
        <strain evidence="1 2">DFI.9.90</strain>
    </source>
</reference>
<dbReference type="Proteomes" id="UP001205919">
    <property type="component" value="Unassembled WGS sequence"/>
</dbReference>
<dbReference type="RefSeq" id="WP_256182437.1">
    <property type="nucleotide sequence ID" value="NZ_JANFYT010000072.1"/>
</dbReference>
<dbReference type="EMBL" id="JANFYT010000072">
    <property type="protein sequence ID" value="MCQ4815744.1"/>
    <property type="molecule type" value="Genomic_DNA"/>
</dbReference>
<keyword evidence="2" id="KW-1185">Reference proteome</keyword>
<gene>
    <name evidence="1" type="ORF">NE630_15025</name>
</gene>
<evidence type="ECO:0000313" key="2">
    <source>
        <dbReference type="Proteomes" id="UP001205919"/>
    </source>
</evidence>
<sequence>MYPETGYTSPNELGIIIENNRPVVSSRKVAEVFEKEHNIVMRSIRELGCDDDFSRCNFAQSTYMSDRGKEYPEYLMTRLGFSVLIMTNELGIVIENNRPVVSSRKVAEVF</sequence>
<dbReference type="AlphaFoldDB" id="A0AAW5KCJ2"/>
<dbReference type="NCBIfam" id="TIGR02681">
    <property type="entry name" value="phage_pRha"/>
    <property type="match status" value="1"/>
</dbReference>
<evidence type="ECO:0000313" key="1">
    <source>
        <dbReference type="EMBL" id="MCQ4815744.1"/>
    </source>
</evidence>
<organism evidence="1 2">
    <name type="scientific">Cloacibacillus evryensis</name>
    <dbReference type="NCBI Taxonomy" id="508460"/>
    <lineage>
        <taxon>Bacteria</taxon>
        <taxon>Thermotogati</taxon>
        <taxon>Synergistota</taxon>
        <taxon>Synergistia</taxon>
        <taxon>Synergistales</taxon>
        <taxon>Synergistaceae</taxon>
        <taxon>Cloacibacillus</taxon>
    </lineage>
</organism>
<name>A0AAW5KCJ2_9BACT</name>
<dbReference type="InterPro" id="IPR014054">
    <property type="entry name" value="Phage_regulatory_Rha"/>
</dbReference>